<dbReference type="InterPro" id="IPR001466">
    <property type="entry name" value="Beta-lactam-related"/>
</dbReference>
<dbReference type="HOGENOM" id="CLU_012124_0_0_9"/>
<evidence type="ECO:0000313" key="5">
    <source>
        <dbReference type="Proteomes" id="UP000001968"/>
    </source>
</evidence>
<evidence type="ECO:0000313" key="4">
    <source>
        <dbReference type="EMBL" id="ABI67638.1"/>
    </source>
</evidence>
<dbReference type="AlphaFoldDB" id="Q0B066"/>
<reference evidence="5" key="1">
    <citation type="journal article" date="2010" name="Environ. Microbiol.">
        <title>The genome of Syntrophomonas wolfei: new insights into syntrophic metabolism and biohydrogen production.</title>
        <authorList>
            <person name="Sieber J.R."/>
            <person name="Sims D.R."/>
            <person name="Han C."/>
            <person name="Kim E."/>
            <person name="Lykidis A."/>
            <person name="Lapidus A.L."/>
            <person name="McDonnald E."/>
            <person name="Rohlin L."/>
            <person name="Culley D.E."/>
            <person name="Gunsalus R."/>
            <person name="McInerney M.J."/>
        </authorList>
    </citation>
    <scope>NUCLEOTIDE SEQUENCE [LARGE SCALE GENOMIC DNA]</scope>
    <source>
        <strain evidence="5">DSM 2245B / Goettingen</strain>
    </source>
</reference>
<dbReference type="Pfam" id="PF00144">
    <property type="entry name" value="Beta-lactamase"/>
    <property type="match status" value="1"/>
</dbReference>
<dbReference type="KEGG" id="swo:Swol_0291"/>
<accession>Q0B066</accession>
<organism evidence="4 5">
    <name type="scientific">Syntrophomonas wolfei subsp. wolfei (strain DSM 2245B / Goettingen)</name>
    <dbReference type="NCBI Taxonomy" id="335541"/>
    <lineage>
        <taxon>Bacteria</taxon>
        <taxon>Bacillati</taxon>
        <taxon>Bacillota</taxon>
        <taxon>Clostridia</taxon>
        <taxon>Eubacteriales</taxon>
        <taxon>Syntrophomonadaceae</taxon>
        <taxon>Syntrophomonas</taxon>
    </lineage>
</organism>
<keyword evidence="2" id="KW-0472">Membrane</keyword>
<dbReference type="InterPro" id="IPR012338">
    <property type="entry name" value="Beta-lactam/transpept-like"/>
</dbReference>
<dbReference type="SUPFAM" id="SSF56601">
    <property type="entry name" value="beta-lactamase/transpeptidase-like"/>
    <property type="match status" value="1"/>
</dbReference>
<evidence type="ECO:0000259" key="3">
    <source>
        <dbReference type="Pfam" id="PF00144"/>
    </source>
</evidence>
<dbReference type="EMBL" id="CP000448">
    <property type="protein sequence ID" value="ABI67638.1"/>
    <property type="molecule type" value="Genomic_DNA"/>
</dbReference>
<feature type="domain" description="Beta-lactamase-related" evidence="3">
    <location>
        <begin position="40"/>
        <end position="362"/>
    </location>
</feature>
<dbReference type="PANTHER" id="PTHR46825:SF11">
    <property type="entry name" value="PENICILLIN-BINDING PROTEIN 4"/>
    <property type="match status" value="1"/>
</dbReference>
<proteinExistence type="predicted"/>
<protein>
    <submittedName>
        <fullName evidence="4">Beta-lactamase class C domain (PBPX family) containing protein</fullName>
    </submittedName>
</protein>
<evidence type="ECO:0000256" key="1">
    <source>
        <dbReference type="ARBA" id="ARBA00004370"/>
    </source>
</evidence>
<dbReference type="Proteomes" id="UP000001968">
    <property type="component" value="Chromosome"/>
</dbReference>
<dbReference type="Gene3D" id="3.40.710.10">
    <property type="entry name" value="DD-peptidase/beta-lactamase superfamily"/>
    <property type="match status" value="1"/>
</dbReference>
<dbReference type="RefSeq" id="WP_011639747.1">
    <property type="nucleotide sequence ID" value="NC_008346.1"/>
</dbReference>
<comment type="subcellular location">
    <subcellularLocation>
        <location evidence="1">Membrane</location>
    </subcellularLocation>
</comment>
<keyword evidence="5" id="KW-1185">Reference proteome</keyword>
<dbReference type="eggNOG" id="COG1680">
    <property type="taxonomic scope" value="Bacteria"/>
</dbReference>
<dbReference type="PANTHER" id="PTHR46825">
    <property type="entry name" value="D-ALANYL-D-ALANINE-CARBOXYPEPTIDASE/ENDOPEPTIDASE AMPH"/>
    <property type="match status" value="1"/>
</dbReference>
<dbReference type="InterPro" id="IPR050491">
    <property type="entry name" value="AmpC-like"/>
</dbReference>
<dbReference type="GO" id="GO:0016020">
    <property type="term" value="C:membrane"/>
    <property type="evidence" value="ECO:0007669"/>
    <property type="project" value="UniProtKB-SubCell"/>
</dbReference>
<dbReference type="OrthoDB" id="9797709at2"/>
<evidence type="ECO:0000256" key="2">
    <source>
        <dbReference type="ARBA" id="ARBA00023136"/>
    </source>
</evidence>
<sequence>MKKLKTPWFYVVVAIFMIFPSIAFGENDIYTDVKKSANELAEVLVNDYNVSGVQYALISDGKIVVSGTSGIFHKANVKTLDNKSIFGIGSISKMFPTTAIMLLSDQGKLNLDEPVATYLPEFKMADERYKEITVRMLLNHSSGIMGSLYVNSGMYDYPTTLNHDNFLKELAQQKLKGDPGEFSVYCNDGFTLAELVVEKVSGMSFSEFIKKNITEPLGMTNTKTPQDDFDRNRLARTFKNEEETPIETLNMIGAGGVYSTAEDLCRLGQAYMNDPGYAAAAKLLSQEAKTRTMQKEYLRGIGPEQNEGLFGYGLGWDSVDAYPYSQYNIQALIKGGDTGLYHGSMIVLPEYNMAFAAVLSGGSSFCGQVMGQTLLLKTLLAENDITKIIPPGDLQAPVLSSMPLEQTSYAGIYANNAMVMNVSVGTEGKITISALSHKDIPDEIYLYTSEGVFVNEDGSKKLTFVNEANGKTYIQINQIFNLPNLGQTIMTSYEYEKIEPNIIDDVSQKAWDERNGTKY</sequence>
<gene>
    <name evidence="4" type="ordered locus">Swol_0291</name>
</gene>
<dbReference type="STRING" id="335541.Swol_0291"/>
<name>Q0B066_SYNWW</name>